<dbReference type="EMBL" id="CP009687">
    <property type="protein sequence ID" value="AKL95095.1"/>
    <property type="molecule type" value="Genomic_DNA"/>
</dbReference>
<name>A0A0D8ICH9_9CLOT</name>
<dbReference type="Pfam" id="PF03775">
    <property type="entry name" value="MinC_C"/>
    <property type="match status" value="1"/>
</dbReference>
<evidence type="ECO:0000256" key="2">
    <source>
        <dbReference type="ARBA" id="ARBA00022618"/>
    </source>
</evidence>
<dbReference type="InterPro" id="IPR007874">
    <property type="entry name" value="MinC_N"/>
</dbReference>
<dbReference type="InterPro" id="IPR036145">
    <property type="entry name" value="MinC_C_sf"/>
</dbReference>
<comment type="function">
    <text evidence="5 7">Cell division inhibitor that blocks the formation of polar Z ring septums. Rapidly oscillates between the poles of the cell to destabilize FtsZ filaments that have formed before they mature into polar Z rings. Prevents FtsZ polymerization.</text>
</comment>
<keyword evidence="9" id="KW-1185">Reference proteome</keyword>
<dbReference type="GO" id="GO:1901891">
    <property type="term" value="P:regulation of cell septum assembly"/>
    <property type="evidence" value="ECO:0007669"/>
    <property type="project" value="InterPro"/>
</dbReference>
<dbReference type="Gene3D" id="3.30.160.540">
    <property type="match status" value="1"/>
</dbReference>
<dbReference type="PATRIC" id="fig|84022.5.peg.3103"/>
<evidence type="ECO:0000256" key="5">
    <source>
        <dbReference type="ARBA" id="ARBA00025606"/>
    </source>
</evidence>
<gene>
    <name evidence="7 8" type="primary">minC</name>
    <name evidence="8" type="ORF">CACET_c16460</name>
</gene>
<keyword evidence="4 7" id="KW-0131">Cell cycle</keyword>
<evidence type="ECO:0000313" key="9">
    <source>
        <dbReference type="Proteomes" id="UP000035704"/>
    </source>
</evidence>
<dbReference type="OrthoDB" id="9790810at2"/>
<dbReference type="GO" id="GO:0051302">
    <property type="term" value="P:regulation of cell division"/>
    <property type="evidence" value="ECO:0007669"/>
    <property type="project" value="InterPro"/>
</dbReference>
<sequence>MTEESAIEFKGTKQGLFIHIKPNYDFEAIKKHLIDKLEKTGFFFKGANIFQIECGWLTSEEKEELENIMTTRYNLNIIKSVNISKSDGVKEDVFEGISEGKTKFIKGTVRSGQIIDYDGNVVVLGDVNPGGQVVARGNIIVMGNLRGIAYAGSNGNIEACVAALYLDPAQLRIANVIARAPDGEYEKPKGPEWARIKQNMVYIEPYLNK</sequence>
<organism evidence="8 9">
    <name type="scientific">Clostridium aceticum</name>
    <dbReference type="NCBI Taxonomy" id="84022"/>
    <lineage>
        <taxon>Bacteria</taxon>
        <taxon>Bacillati</taxon>
        <taxon>Bacillota</taxon>
        <taxon>Clostridia</taxon>
        <taxon>Eubacteriales</taxon>
        <taxon>Clostridiaceae</taxon>
        <taxon>Clostridium</taxon>
    </lineage>
</organism>
<comment type="subunit">
    <text evidence="6 7">Interacts with MinD and FtsZ.</text>
</comment>
<dbReference type="Proteomes" id="UP000035704">
    <property type="component" value="Chromosome"/>
</dbReference>
<dbReference type="HAMAP" id="MF_00267">
    <property type="entry name" value="MinC"/>
    <property type="match status" value="1"/>
</dbReference>
<evidence type="ECO:0000256" key="3">
    <source>
        <dbReference type="ARBA" id="ARBA00023210"/>
    </source>
</evidence>
<dbReference type="AlphaFoldDB" id="A0A0D8ICH9"/>
<evidence type="ECO:0000256" key="4">
    <source>
        <dbReference type="ARBA" id="ARBA00023306"/>
    </source>
</evidence>
<evidence type="ECO:0000256" key="6">
    <source>
        <dbReference type="ARBA" id="ARBA00046874"/>
    </source>
</evidence>
<evidence type="ECO:0000313" key="8">
    <source>
        <dbReference type="EMBL" id="AKL95095.1"/>
    </source>
</evidence>
<dbReference type="InterPro" id="IPR013033">
    <property type="entry name" value="MinC"/>
</dbReference>
<proteinExistence type="inferred from homology"/>
<dbReference type="GO" id="GO:0000902">
    <property type="term" value="P:cell morphogenesis"/>
    <property type="evidence" value="ECO:0007669"/>
    <property type="project" value="InterPro"/>
</dbReference>
<comment type="similarity">
    <text evidence="1 7">Belongs to the MinC family.</text>
</comment>
<dbReference type="GO" id="GO:0000917">
    <property type="term" value="P:division septum assembly"/>
    <property type="evidence" value="ECO:0007669"/>
    <property type="project" value="UniProtKB-KW"/>
</dbReference>
<dbReference type="PANTHER" id="PTHR34108:SF1">
    <property type="entry name" value="SEPTUM SITE-DETERMINING PROTEIN MINC"/>
    <property type="match status" value="1"/>
</dbReference>
<dbReference type="NCBIfam" id="TIGR01222">
    <property type="entry name" value="minC"/>
    <property type="match status" value="1"/>
</dbReference>
<dbReference type="Gene3D" id="2.160.20.70">
    <property type="match status" value="1"/>
</dbReference>
<reference evidence="8 9" key="1">
    <citation type="submission" date="2014-10" db="EMBL/GenBank/DDBJ databases">
        <title>Genome sequence of Clostridium aceticum DSM 1496.</title>
        <authorList>
            <person name="Poehlein A."/>
            <person name="Schiel-Bengelsdorf B."/>
            <person name="Gottschalk G."/>
            <person name="Duerre P."/>
            <person name="Daniel R."/>
        </authorList>
    </citation>
    <scope>NUCLEOTIDE SEQUENCE [LARGE SCALE GENOMIC DNA]</scope>
    <source>
        <strain evidence="8 9">DSM 1496</strain>
    </source>
</reference>
<dbReference type="KEGG" id="cace:CACET_c16460"/>
<dbReference type="RefSeq" id="WP_044823829.1">
    <property type="nucleotide sequence ID" value="NZ_CP009687.1"/>
</dbReference>
<dbReference type="InterPro" id="IPR016098">
    <property type="entry name" value="CAP/MinC_C"/>
</dbReference>
<keyword evidence="2 7" id="KW-0132">Cell division</keyword>
<evidence type="ECO:0000256" key="7">
    <source>
        <dbReference type="HAMAP-Rule" id="MF_00267"/>
    </source>
</evidence>
<protein>
    <recommendedName>
        <fullName evidence="7">Probable septum site-determining protein MinC</fullName>
    </recommendedName>
</protein>
<dbReference type="STRING" id="84022.CACET_c16460"/>
<dbReference type="PANTHER" id="PTHR34108">
    <property type="entry name" value="SEPTUM SITE-DETERMINING PROTEIN MINC"/>
    <property type="match status" value="1"/>
</dbReference>
<dbReference type="Pfam" id="PF05209">
    <property type="entry name" value="MinC_N"/>
    <property type="match status" value="1"/>
</dbReference>
<keyword evidence="3 7" id="KW-0717">Septation</keyword>
<dbReference type="SUPFAM" id="SSF63848">
    <property type="entry name" value="Cell-division inhibitor MinC, C-terminal domain"/>
    <property type="match status" value="1"/>
</dbReference>
<evidence type="ECO:0000256" key="1">
    <source>
        <dbReference type="ARBA" id="ARBA00006291"/>
    </source>
</evidence>
<dbReference type="InterPro" id="IPR005526">
    <property type="entry name" value="Septum_form_inhib_MinC_C"/>
</dbReference>
<accession>A0A0D8ICH9</accession>